<dbReference type="InterPro" id="IPR018466">
    <property type="entry name" value="Kre9/Knh1-like_N"/>
</dbReference>
<feature type="non-terminal residue" evidence="3">
    <location>
        <position position="453"/>
    </location>
</feature>
<reference evidence="3" key="1">
    <citation type="journal article" date="2015" name="Nature">
        <title>Complex archaea that bridge the gap between prokaryotes and eukaryotes.</title>
        <authorList>
            <person name="Spang A."/>
            <person name="Saw J.H."/>
            <person name="Jorgensen S.L."/>
            <person name="Zaremba-Niedzwiedzka K."/>
            <person name="Martijn J."/>
            <person name="Lind A.E."/>
            <person name="van Eijk R."/>
            <person name="Schleper C."/>
            <person name="Guy L."/>
            <person name="Ettema T.J."/>
        </authorList>
    </citation>
    <scope>NUCLEOTIDE SEQUENCE</scope>
</reference>
<comment type="caution">
    <text evidence="3">The sequence shown here is derived from an EMBL/GenBank/DDBJ whole genome shotgun (WGS) entry which is preliminary data.</text>
</comment>
<gene>
    <name evidence="3" type="ORF">LCGC14_2641970</name>
</gene>
<dbReference type="EMBL" id="LAZR01045583">
    <property type="protein sequence ID" value="KKK98516.1"/>
    <property type="molecule type" value="Genomic_DNA"/>
</dbReference>
<organism evidence="3">
    <name type="scientific">marine sediment metagenome</name>
    <dbReference type="NCBI Taxonomy" id="412755"/>
    <lineage>
        <taxon>unclassified sequences</taxon>
        <taxon>metagenomes</taxon>
        <taxon>ecological metagenomes</taxon>
    </lineage>
</organism>
<evidence type="ECO:0000313" key="3">
    <source>
        <dbReference type="EMBL" id="KKK98516.1"/>
    </source>
</evidence>
<dbReference type="SUPFAM" id="SSF49478">
    <property type="entry name" value="Cna protein B-type domain"/>
    <property type="match status" value="1"/>
</dbReference>
<dbReference type="Pfam" id="PF10342">
    <property type="entry name" value="Kre9_KNH"/>
    <property type="match status" value="1"/>
</dbReference>
<feature type="domain" description="Yeast cell wall synthesis Kre9/Knh1-like N-terminal" evidence="2">
    <location>
        <begin position="310"/>
        <end position="393"/>
    </location>
</feature>
<protein>
    <recommendedName>
        <fullName evidence="2">Yeast cell wall synthesis Kre9/Knh1-like N-terminal domain-containing protein</fullName>
    </recommendedName>
</protein>
<evidence type="ECO:0000256" key="1">
    <source>
        <dbReference type="ARBA" id="ARBA00022729"/>
    </source>
</evidence>
<proteinExistence type="predicted"/>
<dbReference type="AlphaFoldDB" id="A0A0F9CPH0"/>
<evidence type="ECO:0000259" key="2">
    <source>
        <dbReference type="Pfam" id="PF10342"/>
    </source>
</evidence>
<feature type="non-terminal residue" evidence="3">
    <location>
        <position position="1"/>
    </location>
</feature>
<sequence length="453" mass="51983">DSGYIEVRVNETRRNNAIENAYVRVYNHTSGEFWDSGYTDSSGFYNITGLYIGWWTVIVYYPGFYENTRIDYINWNGDDDYLYYYLDVRFQPINGSVALFRDNLPWDVNSTEPILVKYNISYTVYNSLDFGLVDLSQYQKVILASEQVQTFYDRLEGNVTWFEDYAASGGVLQLNTVDRKGFWDYRHNGTWRAYLYPGGINKTYNVEYVDNKINIPTHPFLLKPFKLNESQVDGWIGGVFTEYPSNAREILQGPTNDPILIEFSYGSGYIVASTQTLEWNANYGGTQQLYENLILYDPLNFHYSINVTAPLSASSWEVNQSYHITWDSTDNIAEVKIDLYRGGTFVMELIANTTNDGDFLWAVPDLIDSTQYQIKVMDAAYPPTFDYSEMFEIFNPSINVTNPTGSSSWQIGSSQYINWTVRGTIASVIIELYNEGSLVLEIVTSTSNDGVYM</sequence>
<dbReference type="Gene3D" id="2.60.40.1120">
    <property type="entry name" value="Carboxypeptidase-like, regulatory domain"/>
    <property type="match status" value="1"/>
</dbReference>
<name>A0A0F9CPH0_9ZZZZ</name>
<accession>A0A0F9CPH0</accession>
<keyword evidence="1" id="KW-0732">Signal</keyword>